<sequence>MSIVFVSMLSSATVNTDKERYESNESIIVNYSEMEAQSSEWMAIYPASSSNDFGNIIQWKLSNADVNGSVTFEALSLGTYEVRVFNNADFLVSKQIVVEEDALTTTLETTKDIYLADEEIVAVFDNMSGNADDWIGIYPAGSSNAWENMLQWEWIEGGLVTGTQAFEAMPVGDYEVRVFFNNSFTEEAVYAFSVEAIATGVSLVLNKTLYAQNELIYINYNNMQGNNSDWIGIYPAGASFEFENVIDSKQTEGNINGEISLGGVDALPDAENNPGGLAPGNYEVRAFYNNSLTAQTVATFTVANEAVSSTVYEAATGSISPNWVHISGPTAPYYNAGRVNLKPTWINNYTNTSEYRLVFPQINTTQKVLEFDAGGVRWQPHFFIGVVLETIEGTRKMIWDPFFNHEGTTAFKSGTYLSYPLYLDIQRRSTEKLHVRLDVEKYLRILEPNNKVLSISAFMASGGDLDEIKLSSH</sequence>
<evidence type="ECO:0000313" key="1">
    <source>
        <dbReference type="EMBL" id="CAA6826715.1"/>
    </source>
</evidence>
<gene>
    <name evidence="1" type="ORF">HELGO_WM26050</name>
</gene>
<protein>
    <submittedName>
        <fullName evidence="1">No hits</fullName>
    </submittedName>
</protein>
<name>A0A6S6U4T1_9BACT</name>
<organism evidence="1">
    <name type="scientific">uncultured Sulfurovum sp</name>
    <dbReference type="NCBI Taxonomy" id="269237"/>
    <lineage>
        <taxon>Bacteria</taxon>
        <taxon>Pseudomonadati</taxon>
        <taxon>Campylobacterota</taxon>
        <taxon>Epsilonproteobacteria</taxon>
        <taxon>Campylobacterales</taxon>
        <taxon>Sulfurovaceae</taxon>
        <taxon>Sulfurovum</taxon>
        <taxon>environmental samples</taxon>
    </lineage>
</organism>
<dbReference type="EMBL" id="CACVAZ010000213">
    <property type="protein sequence ID" value="CAA6826715.1"/>
    <property type="molecule type" value="Genomic_DNA"/>
</dbReference>
<proteinExistence type="predicted"/>
<accession>A0A6S6U4T1</accession>
<dbReference type="AlphaFoldDB" id="A0A6S6U4T1"/>
<reference evidence="1" key="1">
    <citation type="submission" date="2020-01" db="EMBL/GenBank/DDBJ databases">
        <authorList>
            <person name="Meier V. D."/>
            <person name="Meier V D."/>
        </authorList>
    </citation>
    <scope>NUCLEOTIDE SEQUENCE</scope>
    <source>
        <strain evidence="1">HLG_WM_MAG_02</strain>
    </source>
</reference>